<dbReference type="HOGENOM" id="CLU_1551516_0_0_1"/>
<protein>
    <submittedName>
        <fullName evidence="2">DUF4746 domain-containing protein</fullName>
    </submittedName>
</protein>
<dbReference type="InterPro" id="IPR031827">
    <property type="entry name" value="DUF4746"/>
</dbReference>
<evidence type="ECO:0000259" key="1">
    <source>
        <dbReference type="Pfam" id="PF15928"/>
    </source>
</evidence>
<dbReference type="STRING" id="13249.T1ICP2"/>
<dbReference type="InParanoid" id="T1ICP2"/>
<dbReference type="AlphaFoldDB" id="T1ICP2"/>
<name>T1ICP2_RHOPR</name>
<dbReference type="Pfam" id="PF15928">
    <property type="entry name" value="DUF4746"/>
    <property type="match status" value="1"/>
</dbReference>
<sequence>MLKEPVIVSLVQTLLPLKITRASDLTTTASYSVSANSFLDFVEENLCLLVYGPNKKPTEAESDSIYKMFETIDADGDILPPCWTPTEHISKCAAARVVFPSRIEALKVKEIDVPPPSLIMIFEGERAQEVLDVCKPFSSEVVHLGYFDSVNAEDAKKICSTVHELEAMSDEAI</sequence>
<accession>T1ICP2</accession>
<dbReference type="VEuPathDB" id="VectorBase:RPRC014062"/>
<organism evidence="2 3">
    <name type="scientific">Rhodnius prolixus</name>
    <name type="common">Triatomid bug</name>
    <dbReference type="NCBI Taxonomy" id="13249"/>
    <lineage>
        <taxon>Eukaryota</taxon>
        <taxon>Metazoa</taxon>
        <taxon>Ecdysozoa</taxon>
        <taxon>Arthropoda</taxon>
        <taxon>Hexapoda</taxon>
        <taxon>Insecta</taxon>
        <taxon>Pterygota</taxon>
        <taxon>Neoptera</taxon>
        <taxon>Paraneoptera</taxon>
        <taxon>Hemiptera</taxon>
        <taxon>Heteroptera</taxon>
        <taxon>Panheteroptera</taxon>
        <taxon>Cimicomorpha</taxon>
        <taxon>Reduviidae</taxon>
        <taxon>Triatominae</taxon>
        <taxon>Rhodnius</taxon>
    </lineage>
</organism>
<feature type="domain" description="DUF4746" evidence="1">
    <location>
        <begin position="64"/>
        <end position="168"/>
    </location>
</feature>
<keyword evidence="3" id="KW-1185">Reference proteome</keyword>
<evidence type="ECO:0000313" key="3">
    <source>
        <dbReference type="Proteomes" id="UP000015103"/>
    </source>
</evidence>
<dbReference type="Proteomes" id="UP000015103">
    <property type="component" value="Unassembled WGS sequence"/>
</dbReference>
<dbReference type="EMBL" id="ACPB03009859">
    <property type="status" value="NOT_ANNOTATED_CDS"/>
    <property type="molecule type" value="Genomic_DNA"/>
</dbReference>
<evidence type="ECO:0000313" key="2">
    <source>
        <dbReference type="EnsemblMetazoa" id="RPRC014062-PA"/>
    </source>
</evidence>
<proteinExistence type="predicted"/>
<dbReference type="EnsemblMetazoa" id="RPRC014062-RA">
    <property type="protein sequence ID" value="RPRC014062-PA"/>
    <property type="gene ID" value="RPRC014062"/>
</dbReference>
<reference evidence="2" key="1">
    <citation type="submission" date="2015-05" db="UniProtKB">
        <authorList>
            <consortium name="EnsemblMetazoa"/>
        </authorList>
    </citation>
    <scope>IDENTIFICATION</scope>
</reference>